<organism evidence="9 10">
    <name type="scientific">Metarhizium album (strain ARSEF 1941)</name>
    <dbReference type="NCBI Taxonomy" id="1081103"/>
    <lineage>
        <taxon>Eukaryota</taxon>
        <taxon>Fungi</taxon>
        <taxon>Dikarya</taxon>
        <taxon>Ascomycota</taxon>
        <taxon>Pezizomycotina</taxon>
        <taxon>Sordariomycetes</taxon>
        <taxon>Hypocreomycetidae</taxon>
        <taxon>Hypocreales</taxon>
        <taxon>Clavicipitaceae</taxon>
        <taxon>Metarhizium</taxon>
    </lineage>
</organism>
<dbReference type="PRINTS" id="PR00465">
    <property type="entry name" value="EP450IV"/>
</dbReference>
<dbReference type="InterPro" id="IPR002403">
    <property type="entry name" value="Cyt_P450_E_grp-IV"/>
</dbReference>
<dbReference type="PANTHER" id="PTHR46206:SF9">
    <property type="entry name" value="CYTOCHROME P450"/>
    <property type="match status" value="1"/>
</dbReference>
<dbReference type="GO" id="GO:0016705">
    <property type="term" value="F:oxidoreductase activity, acting on paired donors, with incorporation or reduction of molecular oxygen"/>
    <property type="evidence" value="ECO:0007669"/>
    <property type="project" value="InterPro"/>
</dbReference>
<evidence type="ECO:0000313" key="10">
    <source>
        <dbReference type="Proteomes" id="UP000030816"/>
    </source>
</evidence>
<feature type="binding site" description="axial binding residue" evidence="8">
    <location>
        <position position="475"/>
    </location>
    <ligand>
        <name>heme</name>
        <dbReference type="ChEBI" id="CHEBI:30413"/>
    </ligand>
    <ligandPart>
        <name>Fe</name>
        <dbReference type="ChEBI" id="CHEBI:18248"/>
    </ligandPart>
</feature>
<comment type="similarity">
    <text evidence="3">Belongs to the cytochrome P450 family.</text>
</comment>
<dbReference type="InterPro" id="IPR036396">
    <property type="entry name" value="Cyt_P450_sf"/>
</dbReference>
<keyword evidence="7" id="KW-0503">Monooxygenase</keyword>
<evidence type="ECO:0000256" key="6">
    <source>
        <dbReference type="ARBA" id="ARBA00023004"/>
    </source>
</evidence>
<comment type="pathway">
    <text evidence="2">Secondary metabolite biosynthesis.</text>
</comment>
<dbReference type="GO" id="GO:0005506">
    <property type="term" value="F:iron ion binding"/>
    <property type="evidence" value="ECO:0007669"/>
    <property type="project" value="InterPro"/>
</dbReference>
<evidence type="ECO:0000256" key="5">
    <source>
        <dbReference type="ARBA" id="ARBA00023002"/>
    </source>
</evidence>
<evidence type="ECO:0000256" key="2">
    <source>
        <dbReference type="ARBA" id="ARBA00005179"/>
    </source>
</evidence>
<protein>
    <submittedName>
        <fullName evidence="9">Cytochrome P450</fullName>
    </submittedName>
</protein>
<dbReference type="STRING" id="1081103.A0A0B2WD32"/>
<dbReference type="SUPFAM" id="SSF48264">
    <property type="entry name" value="Cytochrome P450"/>
    <property type="match status" value="1"/>
</dbReference>
<dbReference type="Pfam" id="PF00067">
    <property type="entry name" value="p450"/>
    <property type="match status" value="1"/>
</dbReference>
<dbReference type="EMBL" id="AZHE01000055">
    <property type="protein sequence ID" value="KHN93731.1"/>
    <property type="molecule type" value="Genomic_DNA"/>
</dbReference>
<comment type="cofactor">
    <cofactor evidence="1 8">
        <name>heme</name>
        <dbReference type="ChEBI" id="CHEBI:30413"/>
    </cofactor>
</comment>
<dbReference type="CDD" id="cd11041">
    <property type="entry name" value="CYP503A1-like"/>
    <property type="match status" value="1"/>
</dbReference>
<evidence type="ECO:0000256" key="3">
    <source>
        <dbReference type="ARBA" id="ARBA00010617"/>
    </source>
</evidence>
<dbReference type="GO" id="GO:0020037">
    <property type="term" value="F:heme binding"/>
    <property type="evidence" value="ECO:0007669"/>
    <property type="project" value="InterPro"/>
</dbReference>
<proteinExistence type="inferred from homology"/>
<keyword evidence="8" id="KW-0349">Heme</keyword>
<dbReference type="GeneID" id="63742857"/>
<dbReference type="OrthoDB" id="1844152at2759"/>
<keyword evidence="6 8" id="KW-0408">Iron</keyword>
<keyword evidence="5" id="KW-0560">Oxidoreductase</keyword>
<keyword evidence="4 8" id="KW-0479">Metal-binding</keyword>
<dbReference type="AlphaFoldDB" id="A0A0B2WD32"/>
<dbReference type="GO" id="GO:0004497">
    <property type="term" value="F:monooxygenase activity"/>
    <property type="evidence" value="ECO:0007669"/>
    <property type="project" value="UniProtKB-KW"/>
</dbReference>
<comment type="caution">
    <text evidence="9">The sequence shown here is derived from an EMBL/GenBank/DDBJ whole genome shotgun (WGS) entry which is preliminary data.</text>
</comment>
<evidence type="ECO:0000256" key="7">
    <source>
        <dbReference type="ARBA" id="ARBA00023033"/>
    </source>
</evidence>
<evidence type="ECO:0000256" key="8">
    <source>
        <dbReference type="PIRSR" id="PIRSR602403-1"/>
    </source>
</evidence>
<evidence type="ECO:0000313" key="9">
    <source>
        <dbReference type="EMBL" id="KHN93731.1"/>
    </source>
</evidence>
<keyword evidence="10" id="KW-1185">Reference proteome</keyword>
<dbReference type="Proteomes" id="UP000030816">
    <property type="component" value="Unassembled WGS sequence"/>
</dbReference>
<name>A0A0B2WD32_METAS</name>
<dbReference type="PANTHER" id="PTHR46206">
    <property type="entry name" value="CYTOCHROME P450"/>
    <property type="match status" value="1"/>
</dbReference>
<sequence>MAGISTHLPGPSGAKWGLLQQLDIEIYDSLSSSRYVKLAVIVLAWFWALSFLKPRRPRIPGAQVHGYRGWWEPSFLLKTRFIYDAYDIISSGYAKFKDVPFVVTRHDTDIHVLPMKYLDELRLVARNDLSGKMNLFRSWPWASVIRDSDLHVAVLTRKLNPEVSKYADLAHEELEYGWQVDVPKPVEWTEVDIQDTMRMLVARMSAKVFMGDLTCRDPKWLDLTLNFSMDLFFAGFALRMFPPWMHFLVKPLIPARWRVQKQIEIGTEVVRQYMLQREEEAKVGGGLGEGTLFEWMVDHAVGNEGSLEEMAARQCILTLASIHTTATTAANVLFDLMAYPEWVSVLRDEIDDTLETYGRLGEDIPVKSWLQHLEKMDSLIVESQRLNPPILLTPQRIALVPLTLKDGTHIPKGTRIAWAGPQHAFDPVTTPDPEMFNPMRSYHKRHANGGENVHKFMAGQSDPDNMSFGYGNQVCPGRYFAVYEIKLVLMRLLQEFDFEFPQGKRRPRSVYADENVILDPHAKVMMRKRKNVAPFQRVAQQFLLSLDSSVSRLST</sequence>
<dbReference type="RefSeq" id="XP_040674797.1">
    <property type="nucleotide sequence ID" value="XM_040827200.1"/>
</dbReference>
<evidence type="ECO:0000256" key="4">
    <source>
        <dbReference type="ARBA" id="ARBA00022723"/>
    </source>
</evidence>
<reference evidence="9 10" key="1">
    <citation type="journal article" date="2014" name="Proc. Natl. Acad. Sci. U.S.A.">
        <title>Trajectory and genomic determinants of fungal-pathogen speciation and host adaptation.</title>
        <authorList>
            <person name="Hu X."/>
            <person name="Xiao G."/>
            <person name="Zheng P."/>
            <person name="Shang Y."/>
            <person name="Su Y."/>
            <person name="Zhang X."/>
            <person name="Liu X."/>
            <person name="Zhan S."/>
            <person name="St Leger R.J."/>
            <person name="Wang C."/>
        </authorList>
    </citation>
    <scope>NUCLEOTIDE SEQUENCE [LARGE SCALE GENOMIC DNA]</scope>
    <source>
        <strain evidence="9 10">ARSEF 1941</strain>
    </source>
</reference>
<dbReference type="Gene3D" id="1.10.630.10">
    <property type="entry name" value="Cytochrome P450"/>
    <property type="match status" value="1"/>
</dbReference>
<gene>
    <name evidence="9" type="ORF">MAM_08402</name>
</gene>
<evidence type="ECO:0000256" key="1">
    <source>
        <dbReference type="ARBA" id="ARBA00001971"/>
    </source>
</evidence>
<dbReference type="HOGENOM" id="CLU_022195_0_1_1"/>
<accession>A0A0B2WD32</accession>
<dbReference type="InterPro" id="IPR001128">
    <property type="entry name" value="Cyt_P450"/>
</dbReference>